<reference evidence="2 3" key="1">
    <citation type="submission" date="2019-02" db="EMBL/GenBank/DDBJ databases">
        <title>Genomic Encyclopedia of Type Strains, Phase IV (KMG-IV): sequencing the most valuable type-strain genomes for metagenomic binning, comparative biology and taxonomic classification.</title>
        <authorList>
            <person name="Goeker M."/>
        </authorList>
    </citation>
    <scope>NUCLEOTIDE SEQUENCE [LARGE SCALE GENOMIC DNA]</scope>
    <source>
        <strain evidence="2 3">DSM 101727</strain>
    </source>
</reference>
<accession>A0A4Q7KGA3</accession>
<dbReference type="InterPro" id="IPR003870">
    <property type="entry name" value="DUF222"/>
</dbReference>
<dbReference type="Proteomes" id="UP000294257">
    <property type="component" value="Unassembled WGS sequence"/>
</dbReference>
<sequence length="366" mass="40593">MGAYSTPVLLRGRLRISPGDARRRVEDANALFGSATLTGQPIEPQIPVAARALAEGVISRDHIQVVRATLKKLPAEHHAEVEQRLVEEGAAFDPVKLSKIATHIRAYVQPEQVVLNEQQARKRMELSMVEDLDGMIHIRGQLSPECAEVLKAALSPLAKPAGKDDVRSAARRWAEALVELANRVLDSDTLPQDGGRRPHLAVTISYEQLRQQIGLGHGDFGAMITPQTIRQIACDAGITPIVLNSEGQPLDVGREERLVTKAIRAALIARDKGCSFPGCDRPPEWTDAHHIIHWIDGGITSAELMTLLCRYHHTTVHEQDWEIVMRDGIPYYIPPAWVDPDRKPIRNTMHTAVERGYSPSSQVRSW</sequence>
<evidence type="ECO:0000313" key="2">
    <source>
        <dbReference type="EMBL" id="RZS31182.1"/>
    </source>
</evidence>
<dbReference type="SMART" id="SM00507">
    <property type="entry name" value="HNHc"/>
    <property type="match status" value="1"/>
</dbReference>
<name>A0A4Q7KGA3_9PSEU</name>
<organism evidence="2 3">
    <name type="scientific">Herbihabitans rhizosphaerae</name>
    <dbReference type="NCBI Taxonomy" id="1872711"/>
    <lineage>
        <taxon>Bacteria</taxon>
        <taxon>Bacillati</taxon>
        <taxon>Actinomycetota</taxon>
        <taxon>Actinomycetes</taxon>
        <taxon>Pseudonocardiales</taxon>
        <taxon>Pseudonocardiaceae</taxon>
        <taxon>Herbihabitans</taxon>
    </lineage>
</organism>
<comment type="caution">
    <text evidence="2">The sequence shown here is derived from an EMBL/GenBank/DDBJ whole genome shotgun (WGS) entry which is preliminary data.</text>
</comment>
<dbReference type="CDD" id="cd00085">
    <property type="entry name" value="HNHc"/>
    <property type="match status" value="1"/>
</dbReference>
<feature type="domain" description="HNH nuclease" evidence="1">
    <location>
        <begin position="262"/>
        <end position="314"/>
    </location>
</feature>
<dbReference type="InterPro" id="IPR003615">
    <property type="entry name" value="HNH_nuc"/>
</dbReference>
<dbReference type="AlphaFoldDB" id="A0A4Q7KGA3"/>
<dbReference type="Pfam" id="PF02720">
    <property type="entry name" value="DUF222"/>
    <property type="match status" value="1"/>
</dbReference>
<keyword evidence="3" id="KW-1185">Reference proteome</keyword>
<proteinExistence type="predicted"/>
<gene>
    <name evidence="2" type="ORF">EV193_11561</name>
</gene>
<evidence type="ECO:0000259" key="1">
    <source>
        <dbReference type="SMART" id="SM00507"/>
    </source>
</evidence>
<protein>
    <submittedName>
        <fullName evidence="2">Uncharacterized protein DUF222</fullName>
    </submittedName>
</protein>
<evidence type="ECO:0000313" key="3">
    <source>
        <dbReference type="Proteomes" id="UP000294257"/>
    </source>
</evidence>
<dbReference type="EMBL" id="SGWQ01000015">
    <property type="protein sequence ID" value="RZS31182.1"/>
    <property type="molecule type" value="Genomic_DNA"/>
</dbReference>